<accession>A0A4Y7L2G7</accession>
<evidence type="ECO:0000256" key="3">
    <source>
        <dbReference type="ARBA" id="ARBA00022989"/>
    </source>
</evidence>
<dbReference type="PANTHER" id="PTHR47720:SF1">
    <property type="entry name" value="AQUAPORIN SIP2-1-RELATED"/>
    <property type="match status" value="1"/>
</dbReference>
<evidence type="ECO:0000256" key="4">
    <source>
        <dbReference type="ARBA" id="ARBA00023136"/>
    </source>
</evidence>
<keyword evidence="8" id="KW-1185">Reference proteome</keyword>
<dbReference type="Proteomes" id="UP000316621">
    <property type="component" value="Chromosome 9"/>
</dbReference>
<keyword evidence="3 6" id="KW-1133">Transmembrane helix</keyword>
<evidence type="ECO:0000256" key="5">
    <source>
        <dbReference type="RuleBase" id="RU000477"/>
    </source>
</evidence>
<evidence type="ECO:0000256" key="6">
    <source>
        <dbReference type="SAM" id="Phobius"/>
    </source>
</evidence>
<dbReference type="Gene3D" id="1.20.1080.10">
    <property type="entry name" value="Glycerol uptake facilitator protein"/>
    <property type="match status" value="1"/>
</dbReference>
<dbReference type="InterPro" id="IPR000425">
    <property type="entry name" value="MIP"/>
</dbReference>
<dbReference type="GO" id="GO:0015267">
    <property type="term" value="F:channel activity"/>
    <property type="evidence" value="ECO:0007669"/>
    <property type="project" value="InterPro"/>
</dbReference>
<dbReference type="EMBL" id="CM010723">
    <property type="protein sequence ID" value="RZC79157.1"/>
    <property type="molecule type" value="Genomic_DNA"/>
</dbReference>
<gene>
    <name evidence="7" type="ORF">C5167_003391</name>
</gene>
<feature type="transmembrane region" description="Helical" evidence="6">
    <location>
        <begin position="79"/>
        <end position="105"/>
    </location>
</feature>
<dbReference type="AlphaFoldDB" id="A0A4Y7L2G7"/>
<comment type="similarity">
    <text evidence="5">Belongs to the MIP/aquaporin (TC 1.A.8) family.</text>
</comment>
<dbReference type="STRING" id="3469.A0A4Y7L2G7"/>
<comment type="subcellular location">
    <subcellularLocation>
        <location evidence="1">Membrane</location>
        <topology evidence="1">Multi-pass membrane protein</topology>
    </subcellularLocation>
</comment>
<evidence type="ECO:0000256" key="1">
    <source>
        <dbReference type="ARBA" id="ARBA00004141"/>
    </source>
</evidence>
<dbReference type="PANTHER" id="PTHR47720">
    <property type="entry name" value="AQUAPORIN SIP2-1-RELATED"/>
    <property type="match status" value="1"/>
</dbReference>
<dbReference type="OrthoDB" id="1580043at2759"/>
<feature type="transmembrane region" description="Helical" evidence="6">
    <location>
        <begin position="198"/>
        <end position="219"/>
    </location>
</feature>
<dbReference type="OMA" id="WITSVSK"/>
<dbReference type="GO" id="GO:0016020">
    <property type="term" value="C:membrane"/>
    <property type="evidence" value="ECO:0007669"/>
    <property type="project" value="UniProtKB-SubCell"/>
</dbReference>
<evidence type="ECO:0008006" key="9">
    <source>
        <dbReference type="Google" id="ProtNLM"/>
    </source>
</evidence>
<dbReference type="SUPFAM" id="SSF81338">
    <property type="entry name" value="Aquaporin-like"/>
    <property type="match status" value="1"/>
</dbReference>
<keyword evidence="5" id="KW-0813">Transport</keyword>
<evidence type="ECO:0000256" key="2">
    <source>
        <dbReference type="ARBA" id="ARBA00022692"/>
    </source>
</evidence>
<protein>
    <recommendedName>
        <fullName evidence="9">Aquaporin SIP2-1</fullName>
    </recommendedName>
</protein>
<dbReference type="Pfam" id="PF00230">
    <property type="entry name" value="MIP"/>
    <property type="match status" value="1"/>
</dbReference>
<organism evidence="7 8">
    <name type="scientific">Papaver somniferum</name>
    <name type="common">Opium poppy</name>
    <dbReference type="NCBI Taxonomy" id="3469"/>
    <lineage>
        <taxon>Eukaryota</taxon>
        <taxon>Viridiplantae</taxon>
        <taxon>Streptophyta</taxon>
        <taxon>Embryophyta</taxon>
        <taxon>Tracheophyta</taxon>
        <taxon>Spermatophyta</taxon>
        <taxon>Magnoliopsida</taxon>
        <taxon>Ranunculales</taxon>
        <taxon>Papaveraceae</taxon>
        <taxon>Papaveroideae</taxon>
        <taxon>Papaver</taxon>
    </lineage>
</organism>
<dbReference type="Gramene" id="RZC79157">
    <property type="protein sequence ID" value="RZC79157"/>
    <property type="gene ID" value="C5167_003391"/>
</dbReference>
<evidence type="ECO:0000313" key="7">
    <source>
        <dbReference type="EMBL" id="RZC79157.1"/>
    </source>
</evidence>
<reference evidence="7 8" key="1">
    <citation type="journal article" date="2018" name="Science">
        <title>The opium poppy genome and morphinan production.</title>
        <authorList>
            <person name="Guo L."/>
            <person name="Winzer T."/>
            <person name="Yang X."/>
            <person name="Li Y."/>
            <person name="Ning Z."/>
            <person name="He Z."/>
            <person name="Teodor R."/>
            <person name="Lu Y."/>
            <person name="Bowser T.A."/>
            <person name="Graham I.A."/>
            <person name="Ye K."/>
        </authorList>
    </citation>
    <scope>NUCLEOTIDE SEQUENCE [LARGE SCALE GENOMIC DNA]</scope>
    <source>
        <strain evidence="8">cv. HN1</strain>
        <tissue evidence="7">Leaves</tissue>
    </source>
</reference>
<name>A0A4Y7L2G7_PAPSO</name>
<sequence length="236" mass="26033">MGKIELIILDFIISFMWVCSGTLIKLFTYKYLGFQPKGEIIKACLLVLNMFFFAWLGKISRGGTYNPLNLLSGAISGNFTGFLFIVCVRIPTQVIGSIVAVKLILQTFPEMGRASPLKVDIHRGALTEGLLTLAIVSVSLGLTRNSPNSFFMKTWISSVSKLALHILGSDITGGIMNPASAMGWAYAQGNHLTKDHLYVYWLAPIQATLVGVWTFKLILQDPQKQEQDVAKKSKSE</sequence>
<keyword evidence="4 6" id="KW-0472">Membrane</keyword>
<keyword evidence="2 5" id="KW-0812">Transmembrane</keyword>
<dbReference type="InterPro" id="IPR023271">
    <property type="entry name" value="Aquaporin-like"/>
</dbReference>
<feature type="transmembrane region" description="Helical" evidence="6">
    <location>
        <begin position="125"/>
        <end position="143"/>
    </location>
</feature>
<evidence type="ECO:0000313" key="8">
    <source>
        <dbReference type="Proteomes" id="UP000316621"/>
    </source>
</evidence>
<dbReference type="PRINTS" id="PR00783">
    <property type="entry name" value="MINTRINSICP"/>
</dbReference>
<feature type="transmembrane region" description="Helical" evidence="6">
    <location>
        <begin position="6"/>
        <end position="28"/>
    </location>
</feature>
<proteinExistence type="inferred from homology"/>
<feature type="transmembrane region" description="Helical" evidence="6">
    <location>
        <begin position="40"/>
        <end position="59"/>
    </location>
</feature>
<dbReference type="InterPro" id="IPR044226">
    <property type="entry name" value="SIP2-1-like"/>
</dbReference>